<evidence type="ECO:0000256" key="1">
    <source>
        <dbReference type="SAM" id="Phobius"/>
    </source>
</evidence>
<name>A0A2H0RKN1_9BACT</name>
<keyword evidence="1" id="KW-1133">Transmembrane helix</keyword>
<evidence type="ECO:0000313" key="3">
    <source>
        <dbReference type="Proteomes" id="UP000230431"/>
    </source>
</evidence>
<evidence type="ECO:0000313" key="2">
    <source>
        <dbReference type="EMBL" id="PIR46345.1"/>
    </source>
</evidence>
<evidence type="ECO:0008006" key="4">
    <source>
        <dbReference type="Google" id="ProtNLM"/>
    </source>
</evidence>
<organism evidence="2 3">
    <name type="scientific">Candidatus Vogelbacteria bacterium CG10_big_fil_rev_8_21_14_0_10_49_38</name>
    <dbReference type="NCBI Taxonomy" id="1975043"/>
    <lineage>
        <taxon>Bacteria</taxon>
        <taxon>Candidatus Vogeliibacteriota</taxon>
    </lineage>
</organism>
<gene>
    <name evidence="2" type="ORF">COV08_00210</name>
</gene>
<sequence>MKTKKSQSGFTLIEAFVAIVVLMIVVLGPMTLLSRSLFDARYIKDEIIATYLAQEGVELMIDKKNNGPGPVSPSDSYNCRLGLSAETGYTCNILPETIFTRAVSIVPLGRGQMEITSIVSRDNSGRSVVSRSIIFVSP</sequence>
<reference evidence="2 3" key="1">
    <citation type="submission" date="2017-09" db="EMBL/GenBank/DDBJ databases">
        <title>Depth-based differentiation of microbial function through sediment-hosted aquifers and enrichment of novel symbionts in the deep terrestrial subsurface.</title>
        <authorList>
            <person name="Probst A.J."/>
            <person name="Ladd B."/>
            <person name="Jarett J.K."/>
            <person name="Geller-Mcgrath D.E."/>
            <person name="Sieber C.M."/>
            <person name="Emerson J.B."/>
            <person name="Anantharaman K."/>
            <person name="Thomas B.C."/>
            <person name="Malmstrom R."/>
            <person name="Stieglmeier M."/>
            <person name="Klingl A."/>
            <person name="Woyke T."/>
            <person name="Ryan C.M."/>
            <person name="Banfield J.F."/>
        </authorList>
    </citation>
    <scope>NUCLEOTIDE SEQUENCE [LARGE SCALE GENOMIC DNA]</scope>
    <source>
        <strain evidence="2">CG10_big_fil_rev_8_21_14_0_10_49_38</strain>
    </source>
</reference>
<dbReference type="EMBL" id="PCYK01000003">
    <property type="protein sequence ID" value="PIR46345.1"/>
    <property type="molecule type" value="Genomic_DNA"/>
</dbReference>
<dbReference type="Proteomes" id="UP000230431">
    <property type="component" value="Unassembled WGS sequence"/>
</dbReference>
<dbReference type="InterPro" id="IPR012902">
    <property type="entry name" value="N_methyl_site"/>
</dbReference>
<comment type="caution">
    <text evidence="2">The sequence shown here is derived from an EMBL/GenBank/DDBJ whole genome shotgun (WGS) entry which is preliminary data.</text>
</comment>
<proteinExistence type="predicted"/>
<dbReference type="AlphaFoldDB" id="A0A2H0RKN1"/>
<protein>
    <recommendedName>
        <fullName evidence="4">Type II secretion system protein</fullName>
    </recommendedName>
</protein>
<keyword evidence="1" id="KW-0472">Membrane</keyword>
<keyword evidence="1" id="KW-0812">Transmembrane</keyword>
<accession>A0A2H0RKN1</accession>
<feature type="transmembrane region" description="Helical" evidence="1">
    <location>
        <begin position="12"/>
        <end position="33"/>
    </location>
</feature>
<dbReference type="Pfam" id="PF07963">
    <property type="entry name" value="N_methyl"/>
    <property type="match status" value="1"/>
</dbReference>